<comment type="caution">
    <text evidence="2">The sequence shown here is derived from an EMBL/GenBank/DDBJ whole genome shotgun (WGS) entry which is preliminary data.</text>
</comment>
<evidence type="ECO:0000313" key="2">
    <source>
        <dbReference type="EMBL" id="MDQ0750945.1"/>
    </source>
</evidence>
<protein>
    <recommendedName>
        <fullName evidence="4">Carboxypeptidase regulatory-like domain-containing protein</fullName>
    </recommendedName>
</protein>
<keyword evidence="3" id="KW-1185">Reference proteome</keyword>
<evidence type="ECO:0008006" key="4">
    <source>
        <dbReference type="Google" id="ProtNLM"/>
    </source>
</evidence>
<gene>
    <name evidence="2" type="ORF">QF034_005176</name>
</gene>
<proteinExistence type="predicted"/>
<feature type="region of interest" description="Disordered" evidence="1">
    <location>
        <begin position="1"/>
        <end position="28"/>
    </location>
</feature>
<accession>A0ABU0QV14</accession>
<name>A0ABU0QV14_9ACTN</name>
<organism evidence="2 3">
    <name type="scientific">Streptomyces africanus</name>
    <dbReference type="NCBI Taxonomy" id="231024"/>
    <lineage>
        <taxon>Bacteria</taxon>
        <taxon>Bacillati</taxon>
        <taxon>Actinomycetota</taxon>
        <taxon>Actinomycetes</taxon>
        <taxon>Kitasatosporales</taxon>
        <taxon>Streptomycetaceae</taxon>
        <taxon>Streptomyces</taxon>
    </lineage>
</organism>
<reference evidence="2 3" key="1">
    <citation type="submission" date="2023-07" db="EMBL/GenBank/DDBJ databases">
        <title>Comparative genomics of wheat-associated soil bacteria to identify genetic determinants of phenazine resistance.</title>
        <authorList>
            <person name="Mouncey N."/>
        </authorList>
    </citation>
    <scope>NUCLEOTIDE SEQUENCE [LARGE SCALE GENOMIC DNA]</scope>
    <source>
        <strain evidence="2 3">B3I12</strain>
    </source>
</reference>
<evidence type="ECO:0000313" key="3">
    <source>
        <dbReference type="Proteomes" id="UP001232755"/>
    </source>
</evidence>
<feature type="region of interest" description="Disordered" evidence="1">
    <location>
        <begin position="110"/>
        <end position="130"/>
    </location>
</feature>
<dbReference type="EMBL" id="JAUSYP010000001">
    <property type="protein sequence ID" value="MDQ0750945.1"/>
    <property type="molecule type" value="Genomic_DNA"/>
</dbReference>
<sequence>MLSPGVSPVPVRPRQPEGRPATDVTHTVTVGKPPASIALTAPEDASMSGGIEITGTFTAQGKALPERAVLKVVREDRLGAGTLSSVTVAADGTFMCPEGARGCIGVRLPRVGATSPTRPAQAHSREPQRR</sequence>
<evidence type="ECO:0000256" key="1">
    <source>
        <dbReference type="SAM" id="MobiDB-lite"/>
    </source>
</evidence>
<dbReference type="Proteomes" id="UP001232755">
    <property type="component" value="Unassembled WGS sequence"/>
</dbReference>